<evidence type="ECO:0000259" key="1">
    <source>
        <dbReference type="Pfam" id="PF14214"/>
    </source>
</evidence>
<organism evidence="2 3">
    <name type="scientific">Mycena albidolilacea</name>
    <dbReference type="NCBI Taxonomy" id="1033008"/>
    <lineage>
        <taxon>Eukaryota</taxon>
        <taxon>Fungi</taxon>
        <taxon>Dikarya</taxon>
        <taxon>Basidiomycota</taxon>
        <taxon>Agaricomycotina</taxon>
        <taxon>Agaricomycetes</taxon>
        <taxon>Agaricomycetidae</taxon>
        <taxon>Agaricales</taxon>
        <taxon>Marasmiineae</taxon>
        <taxon>Mycenaceae</taxon>
        <taxon>Mycena</taxon>
    </lineage>
</organism>
<proteinExistence type="predicted"/>
<dbReference type="EMBL" id="JARIHO010000057">
    <property type="protein sequence ID" value="KAJ7318467.1"/>
    <property type="molecule type" value="Genomic_DNA"/>
</dbReference>
<evidence type="ECO:0000313" key="2">
    <source>
        <dbReference type="EMBL" id="KAJ7318467.1"/>
    </source>
</evidence>
<dbReference type="InterPro" id="IPR025476">
    <property type="entry name" value="Helitron_helicase-like"/>
</dbReference>
<reference evidence="2" key="1">
    <citation type="submission" date="2023-03" db="EMBL/GenBank/DDBJ databases">
        <title>Massive genome expansion in bonnet fungi (Mycena s.s.) driven by repeated elements and novel gene families across ecological guilds.</title>
        <authorList>
            <consortium name="Lawrence Berkeley National Laboratory"/>
            <person name="Harder C.B."/>
            <person name="Miyauchi S."/>
            <person name="Viragh M."/>
            <person name="Kuo A."/>
            <person name="Thoen E."/>
            <person name="Andreopoulos B."/>
            <person name="Lu D."/>
            <person name="Skrede I."/>
            <person name="Drula E."/>
            <person name="Henrissat B."/>
            <person name="Morin E."/>
            <person name="Kohler A."/>
            <person name="Barry K."/>
            <person name="LaButti K."/>
            <person name="Morin E."/>
            <person name="Salamov A."/>
            <person name="Lipzen A."/>
            <person name="Mereny Z."/>
            <person name="Hegedus B."/>
            <person name="Baldrian P."/>
            <person name="Stursova M."/>
            <person name="Weitz H."/>
            <person name="Taylor A."/>
            <person name="Grigoriev I.V."/>
            <person name="Nagy L.G."/>
            <person name="Martin F."/>
            <person name="Kauserud H."/>
        </authorList>
    </citation>
    <scope>NUCLEOTIDE SEQUENCE</scope>
    <source>
        <strain evidence="2">CBHHK002</strain>
    </source>
</reference>
<dbReference type="Pfam" id="PF14214">
    <property type="entry name" value="Helitron_like_N"/>
    <property type="match status" value="1"/>
</dbReference>
<dbReference type="AlphaFoldDB" id="A0AAD6ZE57"/>
<feature type="domain" description="Helitron helicase-like" evidence="1">
    <location>
        <begin position="8"/>
        <end position="141"/>
    </location>
</feature>
<feature type="non-terminal residue" evidence="2">
    <location>
        <position position="1"/>
    </location>
</feature>
<accession>A0AAD6ZE57</accession>
<dbReference type="Proteomes" id="UP001218218">
    <property type="component" value="Unassembled WGS sequence"/>
</dbReference>
<gene>
    <name evidence="2" type="ORF">DFH08DRAFT_641858</name>
</gene>
<keyword evidence="3" id="KW-1185">Reference proteome</keyword>
<sequence length="141" mass="15511">VKPETVGEKAAAKVMKYLNYVSDHIPGSVGDVNNMKQQIHSKIICEGLPHFFATVNPADSHNPIAQVLAGREVDLDKLFDAMDDVNEEPSVRAKTMAENQVAGAEFFHLTITKFFDIILDAKRASKIGILGKVKGWYAVVE</sequence>
<feature type="non-terminal residue" evidence="2">
    <location>
        <position position="141"/>
    </location>
</feature>
<comment type="caution">
    <text evidence="2">The sequence shown here is derived from an EMBL/GenBank/DDBJ whole genome shotgun (WGS) entry which is preliminary data.</text>
</comment>
<evidence type="ECO:0000313" key="3">
    <source>
        <dbReference type="Proteomes" id="UP001218218"/>
    </source>
</evidence>
<protein>
    <recommendedName>
        <fullName evidence="1">Helitron helicase-like domain-containing protein</fullName>
    </recommendedName>
</protein>
<name>A0AAD6ZE57_9AGAR</name>